<dbReference type="GO" id="GO:0003677">
    <property type="term" value="F:DNA binding"/>
    <property type="evidence" value="ECO:0007669"/>
    <property type="project" value="UniProtKB-KW"/>
</dbReference>
<dbReference type="CDD" id="cd08440">
    <property type="entry name" value="PBP2_LTTR_like_4"/>
    <property type="match status" value="1"/>
</dbReference>
<dbReference type="InterPro" id="IPR036390">
    <property type="entry name" value="WH_DNA-bd_sf"/>
</dbReference>
<dbReference type="KEGG" id="otk:C6570_13555"/>
<dbReference type="FunFam" id="1.10.10.10:FF:000001">
    <property type="entry name" value="LysR family transcriptional regulator"/>
    <property type="match status" value="1"/>
</dbReference>
<dbReference type="Pfam" id="PF03466">
    <property type="entry name" value="LysR_substrate"/>
    <property type="match status" value="1"/>
</dbReference>
<comment type="similarity">
    <text evidence="1">Belongs to the LysR transcriptional regulatory family.</text>
</comment>
<dbReference type="InterPro" id="IPR005119">
    <property type="entry name" value="LysR_subst-bd"/>
</dbReference>
<dbReference type="Proteomes" id="UP000239709">
    <property type="component" value="Chromosome"/>
</dbReference>
<dbReference type="RefSeq" id="WP_106703692.1">
    <property type="nucleotide sequence ID" value="NZ_CP027666.1"/>
</dbReference>
<dbReference type="EMBL" id="CP027666">
    <property type="protein sequence ID" value="AVO35143.1"/>
    <property type="molecule type" value="Genomic_DNA"/>
</dbReference>
<evidence type="ECO:0000256" key="4">
    <source>
        <dbReference type="ARBA" id="ARBA00023163"/>
    </source>
</evidence>
<keyword evidence="7" id="KW-1185">Reference proteome</keyword>
<dbReference type="OrthoDB" id="8675247at2"/>
<dbReference type="PANTHER" id="PTHR30419">
    <property type="entry name" value="HTH-TYPE TRANSCRIPTIONAL REGULATOR YBHD"/>
    <property type="match status" value="1"/>
</dbReference>
<keyword evidence="3" id="KW-0238">DNA-binding</keyword>
<evidence type="ECO:0000256" key="1">
    <source>
        <dbReference type="ARBA" id="ARBA00009437"/>
    </source>
</evidence>
<dbReference type="GO" id="GO:0005829">
    <property type="term" value="C:cytosol"/>
    <property type="evidence" value="ECO:0007669"/>
    <property type="project" value="TreeGrafter"/>
</dbReference>
<keyword evidence="2" id="KW-0805">Transcription regulation</keyword>
<dbReference type="SUPFAM" id="SSF46785">
    <property type="entry name" value="Winged helix' DNA-binding domain"/>
    <property type="match status" value="1"/>
</dbReference>
<feature type="domain" description="HTH lysR-type" evidence="5">
    <location>
        <begin position="6"/>
        <end position="63"/>
    </location>
</feature>
<keyword evidence="4" id="KW-0804">Transcription</keyword>
<dbReference type="AlphaFoldDB" id="A0A2S0MHF8"/>
<evidence type="ECO:0000259" key="5">
    <source>
        <dbReference type="PROSITE" id="PS50931"/>
    </source>
</evidence>
<sequence>MGQIDLTLAQLQAFVHIVEAGSFRGAGLQMGVSQPALSRTIRQAEATLGARLFDRDTRNLHITAVGRELLPIARRVLSEFDASFGELGQFLQGRSGKVAVATLPSVGASVLSTAIASFRRVRPDVQFDLAEAPADGLLAIIEEGRADFALSVKPAPDRTLRYQHLLDDELVLLCRNDDPLADRKAVPWSVFATRPFIAAQPRSSIRQLTDAVFLQRRLSVPMAMECPSVAACGALVLAGVGVSALPRLALSLANMQGLRAVPLVRPAMLRSIGILTRIGRSLSRAANSFMQHLATLA</sequence>
<dbReference type="Pfam" id="PF00126">
    <property type="entry name" value="HTH_1"/>
    <property type="match status" value="1"/>
</dbReference>
<organism evidence="6 7">
    <name type="scientific">Ottowia oryzae</name>
    <dbReference type="NCBI Taxonomy" id="2109914"/>
    <lineage>
        <taxon>Bacteria</taxon>
        <taxon>Pseudomonadati</taxon>
        <taxon>Pseudomonadota</taxon>
        <taxon>Betaproteobacteria</taxon>
        <taxon>Burkholderiales</taxon>
        <taxon>Comamonadaceae</taxon>
        <taxon>Ottowia</taxon>
    </lineage>
</organism>
<evidence type="ECO:0000313" key="7">
    <source>
        <dbReference type="Proteomes" id="UP000239709"/>
    </source>
</evidence>
<gene>
    <name evidence="6" type="ORF">C6570_13555</name>
</gene>
<protein>
    <submittedName>
        <fullName evidence="6">LysR family transcriptional regulator</fullName>
    </submittedName>
</protein>
<evidence type="ECO:0000313" key="6">
    <source>
        <dbReference type="EMBL" id="AVO35143.1"/>
    </source>
</evidence>
<dbReference type="SUPFAM" id="SSF53850">
    <property type="entry name" value="Periplasmic binding protein-like II"/>
    <property type="match status" value="1"/>
</dbReference>
<name>A0A2S0MHF8_9BURK</name>
<dbReference type="InterPro" id="IPR000847">
    <property type="entry name" value="LysR_HTH_N"/>
</dbReference>
<evidence type="ECO:0000256" key="3">
    <source>
        <dbReference type="ARBA" id="ARBA00023125"/>
    </source>
</evidence>
<dbReference type="PROSITE" id="PS50931">
    <property type="entry name" value="HTH_LYSR"/>
    <property type="match status" value="1"/>
</dbReference>
<proteinExistence type="inferred from homology"/>
<reference evidence="6 7" key="1">
    <citation type="submission" date="2018-03" db="EMBL/GenBank/DDBJ databases">
        <title>Genome sequencing of Ottowia sp.</title>
        <authorList>
            <person name="Kim S.-J."/>
            <person name="Heo J."/>
            <person name="Kwon S.-W."/>
        </authorList>
    </citation>
    <scope>NUCLEOTIDE SEQUENCE [LARGE SCALE GENOMIC DNA]</scope>
    <source>
        <strain evidence="6 7">KADR8-3</strain>
    </source>
</reference>
<dbReference type="Gene3D" id="3.40.190.290">
    <property type="match status" value="1"/>
</dbReference>
<dbReference type="PANTHER" id="PTHR30419:SF8">
    <property type="entry name" value="NITROGEN ASSIMILATION TRANSCRIPTIONAL ACTIVATOR-RELATED"/>
    <property type="match status" value="1"/>
</dbReference>
<dbReference type="Gene3D" id="1.10.10.10">
    <property type="entry name" value="Winged helix-like DNA-binding domain superfamily/Winged helix DNA-binding domain"/>
    <property type="match status" value="1"/>
</dbReference>
<accession>A0A2S0MHF8</accession>
<dbReference type="GO" id="GO:0003700">
    <property type="term" value="F:DNA-binding transcription factor activity"/>
    <property type="evidence" value="ECO:0007669"/>
    <property type="project" value="InterPro"/>
</dbReference>
<evidence type="ECO:0000256" key="2">
    <source>
        <dbReference type="ARBA" id="ARBA00023015"/>
    </source>
</evidence>
<dbReference type="InterPro" id="IPR036388">
    <property type="entry name" value="WH-like_DNA-bd_sf"/>
</dbReference>
<dbReference type="InterPro" id="IPR050950">
    <property type="entry name" value="HTH-type_LysR_regulators"/>
</dbReference>